<dbReference type="AlphaFoldDB" id="A0A9R1V0A7"/>
<reference evidence="1 2" key="1">
    <citation type="journal article" date="2017" name="Nat. Commun.">
        <title>Genome assembly with in vitro proximity ligation data and whole-genome triplication in lettuce.</title>
        <authorList>
            <person name="Reyes-Chin-Wo S."/>
            <person name="Wang Z."/>
            <person name="Yang X."/>
            <person name="Kozik A."/>
            <person name="Arikit S."/>
            <person name="Song C."/>
            <person name="Xia L."/>
            <person name="Froenicke L."/>
            <person name="Lavelle D.O."/>
            <person name="Truco M.J."/>
            <person name="Xia R."/>
            <person name="Zhu S."/>
            <person name="Xu C."/>
            <person name="Xu H."/>
            <person name="Xu X."/>
            <person name="Cox K."/>
            <person name="Korf I."/>
            <person name="Meyers B.C."/>
            <person name="Michelmore R.W."/>
        </authorList>
    </citation>
    <scope>NUCLEOTIDE SEQUENCE [LARGE SCALE GENOMIC DNA]</scope>
    <source>
        <strain evidence="2">cv. Salinas</strain>
        <tissue evidence="1">Seedlings</tissue>
    </source>
</reference>
<sequence length="85" mass="10238">MMKTLRNIKEGYLIQLNQVEKPDNNERRQIPEFMTELLHRHQDLFEMPKGLPLSRGWEHAIRLQTGTNPVSVRPYHYPQSQKRRD</sequence>
<gene>
    <name evidence="1" type="ORF">LSAT_V11C700380870</name>
</gene>
<accession>A0A9R1V0A7</accession>
<comment type="caution">
    <text evidence="1">The sequence shown here is derived from an EMBL/GenBank/DDBJ whole genome shotgun (WGS) entry which is preliminary data.</text>
</comment>
<keyword evidence="2" id="KW-1185">Reference proteome</keyword>
<evidence type="ECO:0000313" key="1">
    <source>
        <dbReference type="EMBL" id="KAJ0197647.1"/>
    </source>
</evidence>
<evidence type="ECO:0000313" key="2">
    <source>
        <dbReference type="Proteomes" id="UP000235145"/>
    </source>
</evidence>
<protein>
    <submittedName>
        <fullName evidence="1">Uncharacterized protein</fullName>
    </submittedName>
</protein>
<name>A0A9R1V0A7_LACSA</name>
<dbReference type="EMBL" id="NBSK02000007">
    <property type="protein sequence ID" value="KAJ0197647.1"/>
    <property type="molecule type" value="Genomic_DNA"/>
</dbReference>
<proteinExistence type="predicted"/>
<dbReference type="Proteomes" id="UP000235145">
    <property type="component" value="Unassembled WGS sequence"/>
</dbReference>
<organism evidence="1 2">
    <name type="scientific">Lactuca sativa</name>
    <name type="common">Garden lettuce</name>
    <dbReference type="NCBI Taxonomy" id="4236"/>
    <lineage>
        <taxon>Eukaryota</taxon>
        <taxon>Viridiplantae</taxon>
        <taxon>Streptophyta</taxon>
        <taxon>Embryophyta</taxon>
        <taxon>Tracheophyta</taxon>
        <taxon>Spermatophyta</taxon>
        <taxon>Magnoliopsida</taxon>
        <taxon>eudicotyledons</taxon>
        <taxon>Gunneridae</taxon>
        <taxon>Pentapetalae</taxon>
        <taxon>asterids</taxon>
        <taxon>campanulids</taxon>
        <taxon>Asterales</taxon>
        <taxon>Asteraceae</taxon>
        <taxon>Cichorioideae</taxon>
        <taxon>Cichorieae</taxon>
        <taxon>Lactucinae</taxon>
        <taxon>Lactuca</taxon>
    </lineage>
</organism>